<feature type="domain" description="Methyltransferase" evidence="1">
    <location>
        <begin position="11"/>
        <end position="103"/>
    </location>
</feature>
<dbReference type="SUPFAM" id="SSF53335">
    <property type="entry name" value="S-adenosyl-L-methionine-dependent methyltransferases"/>
    <property type="match status" value="1"/>
</dbReference>
<keyword evidence="2" id="KW-0489">Methyltransferase</keyword>
<dbReference type="InterPro" id="IPR029063">
    <property type="entry name" value="SAM-dependent_MTases_sf"/>
</dbReference>
<protein>
    <submittedName>
        <fullName evidence="2">Type 11 methyltransferase</fullName>
    </submittedName>
</protein>
<dbReference type="GO" id="GO:0032259">
    <property type="term" value="P:methylation"/>
    <property type="evidence" value="ECO:0007669"/>
    <property type="project" value="UniProtKB-KW"/>
</dbReference>
<proteinExistence type="predicted"/>
<sequence length="129" mass="14589">MLWEDLSDKQILDIGCGAGGWLRTLQEWGGEPEHLHGIDLLEDRIAQAKKMSPQIDYQAISGWPIPFTDQSMDIVTANTVFSSILDPEARLGLAKEMNRVVRSNILIYDFRISHPKNPDTIGIRKNETK</sequence>
<evidence type="ECO:0000259" key="1">
    <source>
        <dbReference type="Pfam" id="PF13649"/>
    </source>
</evidence>
<accession>A0A176S1Z3</accession>
<dbReference type="Pfam" id="PF13649">
    <property type="entry name" value="Methyltransf_25"/>
    <property type="match status" value="1"/>
</dbReference>
<dbReference type="GO" id="GO:0008168">
    <property type="term" value="F:methyltransferase activity"/>
    <property type="evidence" value="ECO:0007669"/>
    <property type="project" value="UniProtKB-KW"/>
</dbReference>
<dbReference type="InterPro" id="IPR041698">
    <property type="entry name" value="Methyltransf_25"/>
</dbReference>
<dbReference type="AlphaFoldDB" id="A0A176S1Z3"/>
<evidence type="ECO:0000313" key="2">
    <source>
        <dbReference type="EMBL" id="OAD22035.1"/>
    </source>
</evidence>
<comment type="caution">
    <text evidence="2">The sequence shown here is derived from an EMBL/GenBank/DDBJ whole genome shotgun (WGS) entry which is preliminary data.</text>
</comment>
<dbReference type="PANTHER" id="PTHR43591:SF110">
    <property type="entry name" value="RHODANESE DOMAIN-CONTAINING PROTEIN"/>
    <property type="match status" value="1"/>
</dbReference>
<organism evidence="2 3">
    <name type="scientific">Candidatus Thiomargarita nelsonii</name>
    <dbReference type="NCBI Taxonomy" id="1003181"/>
    <lineage>
        <taxon>Bacteria</taxon>
        <taxon>Pseudomonadati</taxon>
        <taxon>Pseudomonadota</taxon>
        <taxon>Gammaproteobacteria</taxon>
        <taxon>Thiotrichales</taxon>
        <taxon>Thiotrichaceae</taxon>
        <taxon>Thiomargarita</taxon>
    </lineage>
</organism>
<dbReference type="Gene3D" id="3.40.50.150">
    <property type="entry name" value="Vaccinia Virus protein VP39"/>
    <property type="match status" value="1"/>
</dbReference>
<dbReference type="EMBL" id="LUTY01001212">
    <property type="protein sequence ID" value="OAD22035.1"/>
    <property type="molecule type" value="Genomic_DNA"/>
</dbReference>
<name>A0A176S1Z3_9GAMM</name>
<reference evidence="2 3" key="1">
    <citation type="submission" date="2016-05" db="EMBL/GenBank/DDBJ databases">
        <title>Single-cell genome of chain-forming Candidatus Thiomargarita nelsonii and comparison to other large sulfur-oxidizing bacteria.</title>
        <authorList>
            <person name="Winkel M."/>
            <person name="Salman V."/>
            <person name="Woyke T."/>
            <person name="Schulz-Vogt H."/>
            <person name="Richter M."/>
            <person name="Flood B."/>
            <person name="Bailey J."/>
            <person name="Amann R."/>
            <person name="Mussmann M."/>
        </authorList>
    </citation>
    <scope>NUCLEOTIDE SEQUENCE [LARGE SCALE GENOMIC DNA]</scope>
    <source>
        <strain evidence="2 3">THI036</strain>
    </source>
</reference>
<keyword evidence="2" id="KW-0808">Transferase</keyword>
<dbReference type="Proteomes" id="UP000076962">
    <property type="component" value="Unassembled WGS sequence"/>
</dbReference>
<keyword evidence="3" id="KW-1185">Reference proteome</keyword>
<gene>
    <name evidence="2" type="ORF">THIOM_002175</name>
</gene>
<dbReference type="PANTHER" id="PTHR43591">
    <property type="entry name" value="METHYLTRANSFERASE"/>
    <property type="match status" value="1"/>
</dbReference>
<dbReference type="CDD" id="cd02440">
    <property type="entry name" value="AdoMet_MTases"/>
    <property type="match status" value="1"/>
</dbReference>
<evidence type="ECO:0000313" key="3">
    <source>
        <dbReference type="Proteomes" id="UP000076962"/>
    </source>
</evidence>